<reference evidence="3 4" key="1">
    <citation type="journal article" date="2023" name="IScience">
        <title>Expanded male sex-determining region conserved during the evolution of homothallism in the green alga Volvox.</title>
        <authorList>
            <person name="Yamamoto K."/>
            <person name="Matsuzaki R."/>
            <person name="Mahakham W."/>
            <person name="Heman W."/>
            <person name="Sekimoto H."/>
            <person name="Kawachi M."/>
            <person name="Minakuchi Y."/>
            <person name="Toyoda A."/>
            <person name="Nozaki H."/>
        </authorList>
    </citation>
    <scope>NUCLEOTIDE SEQUENCE [LARGE SCALE GENOMIC DNA]</scope>
    <source>
        <strain evidence="3 4">NIES-4468</strain>
    </source>
</reference>
<dbReference type="Gene3D" id="3.40.50.300">
    <property type="entry name" value="P-loop containing nucleotide triphosphate hydrolases"/>
    <property type="match status" value="1"/>
</dbReference>
<organism evidence="3 4">
    <name type="scientific">Volvox africanus</name>
    <dbReference type="NCBI Taxonomy" id="51714"/>
    <lineage>
        <taxon>Eukaryota</taxon>
        <taxon>Viridiplantae</taxon>
        <taxon>Chlorophyta</taxon>
        <taxon>core chlorophytes</taxon>
        <taxon>Chlorophyceae</taxon>
        <taxon>CS clade</taxon>
        <taxon>Chlamydomonadales</taxon>
        <taxon>Volvocaceae</taxon>
        <taxon>Volvox</taxon>
    </lineage>
</organism>
<feature type="compositionally biased region" description="Low complexity" evidence="1">
    <location>
        <begin position="252"/>
        <end position="268"/>
    </location>
</feature>
<dbReference type="EMBL" id="BSDZ01000019">
    <property type="protein sequence ID" value="GLI64365.1"/>
    <property type="molecule type" value="Genomic_DNA"/>
</dbReference>
<gene>
    <name evidence="3" type="ORF">VaNZ11_007609</name>
</gene>
<feature type="compositionally biased region" description="Pro residues" evidence="1">
    <location>
        <begin position="718"/>
        <end position="729"/>
    </location>
</feature>
<dbReference type="SUPFAM" id="SSF52540">
    <property type="entry name" value="P-loop containing nucleoside triphosphate hydrolases"/>
    <property type="match status" value="1"/>
</dbReference>
<name>A0ABQ5S382_9CHLO</name>
<dbReference type="InterPro" id="IPR051927">
    <property type="entry name" value="Zn_Chap_cDPG_Synth"/>
</dbReference>
<feature type="compositionally biased region" description="Basic and acidic residues" evidence="1">
    <location>
        <begin position="144"/>
        <end position="155"/>
    </location>
</feature>
<dbReference type="Gene3D" id="1.25.40.10">
    <property type="entry name" value="Tetratricopeptide repeat domain"/>
    <property type="match status" value="1"/>
</dbReference>
<comment type="caution">
    <text evidence="3">The sequence shown here is derived from an EMBL/GenBank/DDBJ whole genome shotgun (WGS) entry which is preliminary data.</text>
</comment>
<evidence type="ECO:0000256" key="1">
    <source>
        <dbReference type="SAM" id="MobiDB-lite"/>
    </source>
</evidence>
<feature type="region of interest" description="Disordered" evidence="1">
    <location>
        <begin position="948"/>
        <end position="971"/>
    </location>
</feature>
<dbReference type="PANTHER" id="PTHR43603">
    <property type="entry name" value="COBW DOMAIN-CONTAINING PROTEIN DDB_G0274527"/>
    <property type="match status" value="1"/>
</dbReference>
<feature type="domain" description="CobW C-terminal" evidence="2">
    <location>
        <begin position="785"/>
        <end position="1035"/>
    </location>
</feature>
<evidence type="ECO:0000259" key="2">
    <source>
        <dbReference type="SMART" id="SM00833"/>
    </source>
</evidence>
<dbReference type="InterPro" id="IPR027417">
    <property type="entry name" value="P-loop_NTPase"/>
</dbReference>
<dbReference type="SUPFAM" id="SSF48452">
    <property type="entry name" value="TPR-like"/>
    <property type="match status" value="1"/>
</dbReference>
<sequence>MDLADIAALKKQAGEAFGDGDMHLCISSTKQAIGLLSKALRDVPAAQRGAMTRELSCLHSNVAAALLELGNHQSSAEEARIAIELDPSWHRPYLRLCIALTAMHGTSTEAAAAALCRGLETCQDPMQLRELQNALSTLQSPSKTQRDHVGQERQAESVYGKRGPDPRITISKYQRPNASDPDGATHPAKCSMQTPAVTPAVAIRQQAITHNEGMDTNRAVTPGQPAAGAAVPSTSPAFTSEAAAGFGTPMWQQQQQQPLQKQQQQQQQEEVHVDQLYPNRTPEQQQQQDEPQQHKSPLPVTALCGFLGSGKTTLVRHLLSSLESNAISRVGLLVNDLAPLNIDARLLRSPPVSLVTTTAPAAAPAPAAPALAPALAPAPAPAPGGDDGAEVGATACFPPGPAVGELLELSNGCVCCNLREELQQQLRQLAARQPPLEHLIVECTGVGEPAALAAAMRALAADGLELSNLVTVVDVAAFLDLMSGREEYGQRRRHGQRGGNGCEMLRVVKPPPPPLPAADTDVAMSVAEAEVMVGGAPRRPFVHLLMQQIETADIVILNKCDRLLERAQRRQQQQETVAADIALTGGGVPSREYSQPVAASGPPLELEAVARGELRRARDIVQALNPSARVLTAVRCAVPWEVIMGVRSPPLPPPTAQALTAIPPPPAPSSPLVGKATIALETVEIHEAQRPALVTGLAAAVGDQPGAGDAASMTVLTSPPPPKPPPPPAASGSNVLSGAMPTSIIPVPASIEPSLEHREVTAVTNARNDERSWTGRAHEEDEYGIGSFVFRSRVPFHPARLWALLQAMASTDFSGVDGGKTASAVEKGVVTTHGTLGEGGAGQLVVLPYHPPPLLRAKGFFWIASLGQAIWELSLAGGQVEAEAVGRWLCTMVDQEHWPVGHSHPQNTRTGPAATTGAAHDMDTKAAAEDEVEGGVAATAKRDGVSARIRLDGGDGADGAEGGEEGNEDSEDEAECIGEFVTADEGAARQRWHRRWGDRRNELVLIGVGLGESVGLGGTGQLMKQQLRELLRWAQLSEWELEASEEVWAAWDDANWLGLLEQY</sequence>
<feature type="compositionally biased region" description="Low complexity" evidence="1">
    <location>
        <begin position="908"/>
        <end position="919"/>
    </location>
</feature>
<feature type="region of interest" description="Disordered" evidence="1">
    <location>
        <begin position="899"/>
        <end position="920"/>
    </location>
</feature>
<evidence type="ECO:0000313" key="4">
    <source>
        <dbReference type="Proteomes" id="UP001165090"/>
    </source>
</evidence>
<dbReference type="InterPro" id="IPR003495">
    <property type="entry name" value="CobW/HypB/UreG_nucleotide-bd"/>
</dbReference>
<dbReference type="SMART" id="SM00833">
    <property type="entry name" value="CobW_C"/>
    <property type="match status" value="1"/>
</dbReference>
<evidence type="ECO:0000313" key="3">
    <source>
        <dbReference type="EMBL" id="GLI64365.1"/>
    </source>
</evidence>
<keyword evidence="4" id="KW-1185">Reference proteome</keyword>
<dbReference type="InterPro" id="IPR011990">
    <property type="entry name" value="TPR-like_helical_dom_sf"/>
</dbReference>
<dbReference type="Proteomes" id="UP001165090">
    <property type="component" value="Unassembled WGS sequence"/>
</dbReference>
<dbReference type="InterPro" id="IPR011629">
    <property type="entry name" value="CobW-like_C"/>
</dbReference>
<feature type="region of interest" description="Disordered" evidence="1">
    <location>
        <begin position="215"/>
        <end position="271"/>
    </location>
</feature>
<proteinExistence type="predicted"/>
<dbReference type="PANTHER" id="PTHR43603:SF1">
    <property type="entry name" value="ZINC-REGULATED GTPASE METALLOPROTEIN ACTIVATOR 1"/>
    <property type="match status" value="1"/>
</dbReference>
<feature type="region of interest" description="Disordered" evidence="1">
    <location>
        <begin position="137"/>
        <end position="191"/>
    </location>
</feature>
<dbReference type="Pfam" id="PF02492">
    <property type="entry name" value="cobW"/>
    <property type="match status" value="2"/>
</dbReference>
<feature type="region of interest" description="Disordered" evidence="1">
    <location>
        <begin position="705"/>
        <end position="734"/>
    </location>
</feature>
<feature type="compositionally biased region" description="Acidic residues" evidence="1">
    <location>
        <begin position="961"/>
        <end position="971"/>
    </location>
</feature>
<accession>A0ABQ5S382</accession>
<protein>
    <recommendedName>
        <fullName evidence="2">CobW C-terminal domain-containing protein</fullName>
    </recommendedName>
</protein>